<evidence type="ECO:0000313" key="2">
    <source>
        <dbReference type="EMBL" id="NBR94342.1"/>
    </source>
</evidence>
<dbReference type="Proteomes" id="UP000740727">
    <property type="component" value="Unassembled WGS sequence"/>
</dbReference>
<evidence type="ECO:0000259" key="1">
    <source>
        <dbReference type="Pfam" id="PF03781"/>
    </source>
</evidence>
<dbReference type="Gene3D" id="3.90.1580.10">
    <property type="entry name" value="paralog of FGE (formylglycine-generating enzyme)"/>
    <property type="match status" value="1"/>
</dbReference>
<dbReference type="InterPro" id="IPR005532">
    <property type="entry name" value="SUMF_dom"/>
</dbReference>
<feature type="domain" description="Sulfatase-modifying factor enzyme-like" evidence="1">
    <location>
        <begin position="51"/>
        <end position="164"/>
    </location>
</feature>
<dbReference type="EMBL" id="RFXN01000109">
    <property type="protein sequence ID" value="NBR94342.1"/>
    <property type="molecule type" value="Genomic_DNA"/>
</dbReference>
<protein>
    <submittedName>
        <fullName evidence="2">Gliding motility lipoprotein GldJ</fullName>
    </submittedName>
</protein>
<organism evidence="2 3">
    <name type="scientific">Candidatus Fonsibacter lacus</name>
    <dbReference type="NCBI Taxonomy" id="2576439"/>
    <lineage>
        <taxon>Bacteria</taxon>
        <taxon>Pseudomonadati</taxon>
        <taxon>Pseudomonadota</taxon>
        <taxon>Alphaproteobacteria</taxon>
        <taxon>Candidatus Pelagibacterales</taxon>
        <taxon>Candidatus Pelagibacterales incertae sedis</taxon>
        <taxon>Candidatus Fonsibacter</taxon>
    </lineage>
</organism>
<feature type="non-terminal residue" evidence="2">
    <location>
        <position position="1"/>
    </location>
</feature>
<dbReference type="PANTHER" id="PTHR23150">
    <property type="entry name" value="SULFATASE MODIFYING FACTOR 1, 2"/>
    <property type="match status" value="1"/>
</dbReference>
<proteinExistence type="predicted"/>
<dbReference type="Pfam" id="PF03781">
    <property type="entry name" value="FGE-sulfatase"/>
    <property type="match status" value="1"/>
</dbReference>
<gene>
    <name evidence="2" type="ORF">EBT44_05920</name>
</gene>
<dbReference type="AlphaFoldDB" id="A0A965GEV3"/>
<dbReference type="GO" id="GO:0120147">
    <property type="term" value="F:formylglycine-generating oxidase activity"/>
    <property type="evidence" value="ECO:0007669"/>
    <property type="project" value="TreeGrafter"/>
</dbReference>
<dbReference type="SUPFAM" id="SSF56436">
    <property type="entry name" value="C-type lectin-like"/>
    <property type="match status" value="1"/>
</dbReference>
<dbReference type="InterPro" id="IPR051043">
    <property type="entry name" value="Sulfatase_Mod_Factor_Kinase"/>
</dbReference>
<comment type="caution">
    <text evidence="2">The sequence shown here is derived from an EMBL/GenBank/DDBJ whole genome shotgun (WGS) entry which is preliminary data.</text>
</comment>
<evidence type="ECO:0000313" key="3">
    <source>
        <dbReference type="Proteomes" id="UP000740727"/>
    </source>
</evidence>
<keyword evidence="2" id="KW-0449">Lipoprotein</keyword>
<dbReference type="InterPro" id="IPR042095">
    <property type="entry name" value="SUMF_sf"/>
</dbReference>
<dbReference type="PANTHER" id="PTHR23150:SF19">
    <property type="entry name" value="FORMYLGLYCINE-GENERATING ENZYME"/>
    <property type="match status" value="1"/>
</dbReference>
<sequence>GALKKNPNQTNEDVFTTDTYINGQYQGTVGKNPRRDLNPSGSGTRTFNYSDGVFVAEYRLPTEAEWEYAALGLIENNPEPRTKRRRGEEVITNRKVFPWGDAYTTRSGFRNQYQGQFLGNFKRGKGDQMGVAGGLNDNADIPADIYSYKPNAYGLYNMAGNVSNM</sequence>
<reference evidence="2" key="1">
    <citation type="submission" date="2018-10" db="EMBL/GenBank/DDBJ databases">
        <title>Iterative Subtractive Binning of Freshwater Chronoseries Metagenomes Recovers Nearly Complete Genomes from over Four Hundred Novel Species.</title>
        <authorList>
            <person name="Rodriguez-R L.M."/>
            <person name="Tsementzi D."/>
            <person name="Luo C."/>
            <person name="Konstantinidis K.T."/>
        </authorList>
    </citation>
    <scope>NUCLEOTIDE SEQUENCE</scope>
    <source>
        <strain evidence="2">WB5_2A_028</strain>
    </source>
</reference>
<accession>A0A965GEV3</accession>
<dbReference type="InterPro" id="IPR016187">
    <property type="entry name" value="CTDL_fold"/>
</dbReference>
<name>A0A965GEV3_9PROT</name>